<reference evidence="1 2" key="1">
    <citation type="journal article" date="2018" name="Int. J. Syst. Evol. Microbiol.">
        <title>Pseudooceanicola lipolyticus sp. nov., a marine alphaproteobacterium, reclassification of Oceanicola flagellatus as Pseudooceanicola flagellatus comb. nov. and emended description of the genus Pseudooceanicola.</title>
        <authorList>
            <person name="Huang M.-M."/>
            <person name="Guo L.-L."/>
            <person name="Wu Y.-H."/>
            <person name="Lai Q.-L."/>
            <person name="Shao Z.-Z."/>
            <person name="Wang C.-S."/>
            <person name="Wu M."/>
            <person name="Xu X.-W."/>
        </authorList>
    </citation>
    <scope>NUCLEOTIDE SEQUENCE [LARGE SCALE GENOMIC DNA]</scope>
    <source>
        <strain evidence="1 2">Ar-45</strain>
    </source>
</reference>
<proteinExistence type="predicted"/>
<sequence>MWRLLRPPHRVCLLRSAVGRIWLGLPLLQLNGQGGIHMRNHPYGTIQEAVQSSYRASGHTNEEIAELLGVRGSTISYGAEMSEARPGGLGVNYLHRLGRMRPAAAVPIAQHFARLGGGVFQPVEVPAGVTSLFAHCGTVAKECGEAQAAALRAAEMASADACEAAEREIAEAVEALLRARAMIQERRGAA</sequence>
<protein>
    <submittedName>
        <fullName evidence="1">Uncharacterized protein</fullName>
    </submittedName>
</protein>
<gene>
    <name evidence="1" type="ORF">CVM39_15950</name>
</gene>
<name>A0ABX4MJS3_9RHOB</name>
<evidence type="ECO:0000313" key="1">
    <source>
        <dbReference type="EMBL" id="PJE26829.1"/>
    </source>
</evidence>
<accession>A0ABX4MJS3</accession>
<keyword evidence="2" id="KW-1185">Reference proteome</keyword>
<dbReference type="EMBL" id="PGTD01000018">
    <property type="protein sequence ID" value="PJE26829.1"/>
    <property type="molecule type" value="Genomic_DNA"/>
</dbReference>
<comment type="caution">
    <text evidence="1">The sequence shown here is derived from an EMBL/GenBank/DDBJ whole genome shotgun (WGS) entry which is preliminary data.</text>
</comment>
<organism evidence="1 2">
    <name type="scientific">Pseudooceanicola antarcticus</name>
    <dbReference type="NCBI Taxonomy" id="1247613"/>
    <lineage>
        <taxon>Bacteria</taxon>
        <taxon>Pseudomonadati</taxon>
        <taxon>Pseudomonadota</taxon>
        <taxon>Alphaproteobacteria</taxon>
        <taxon>Rhodobacterales</taxon>
        <taxon>Paracoccaceae</taxon>
        <taxon>Pseudooceanicola</taxon>
    </lineage>
</organism>
<evidence type="ECO:0000313" key="2">
    <source>
        <dbReference type="Proteomes" id="UP000231702"/>
    </source>
</evidence>
<dbReference type="Proteomes" id="UP000231702">
    <property type="component" value="Unassembled WGS sequence"/>
</dbReference>